<gene>
    <name evidence="1" type="ORF">AWB64_01662</name>
</gene>
<dbReference type="Gene3D" id="3.40.630.40">
    <property type="entry name" value="Zn-dependent exopeptidases"/>
    <property type="match status" value="1"/>
</dbReference>
<dbReference type="Proteomes" id="UP000054893">
    <property type="component" value="Unassembled WGS sequence"/>
</dbReference>
<reference evidence="1 2" key="1">
    <citation type="submission" date="2016-01" db="EMBL/GenBank/DDBJ databases">
        <authorList>
            <person name="Oliw E.H."/>
        </authorList>
    </citation>
    <scope>NUCLEOTIDE SEQUENCE [LARGE SCALE GENOMIC DNA]</scope>
    <source>
        <strain evidence="1">LMG 22029</strain>
    </source>
</reference>
<accession>A0A158FQL3</accession>
<proteinExistence type="predicted"/>
<sequence length="141" mass="15881">MTDDISLPVFTLKRGTLPMLVSIPHLGREIPSEISASMSAVAANNDDCDWHLDRLYAVVKELGASVITPTCSRYVIDLNRPPDGQNLYPGQKTTGLVPIDTFDEKPLYPDGRAPSQEEVARRREKYWKPYHEALMQELARL</sequence>
<dbReference type="Pfam" id="PF05013">
    <property type="entry name" value="FGase"/>
    <property type="match status" value="1"/>
</dbReference>
<dbReference type="AlphaFoldDB" id="A0A158FQL3"/>
<evidence type="ECO:0000313" key="1">
    <source>
        <dbReference type="EMBL" id="SAL22065.1"/>
    </source>
</evidence>
<dbReference type="InterPro" id="IPR007709">
    <property type="entry name" value="N-FG_amidohydro"/>
</dbReference>
<name>A0A158FQL3_CABSO</name>
<protein>
    <submittedName>
        <fullName evidence="1">N-formylglutamate deformylase</fullName>
    </submittedName>
</protein>
<dbReference type="EMBL" id="FCOC02000003">
    <property type="protein sequence ID" value="SAL22065.1"/>
    <property type="molecule type" value="Genomic_DNA"/>
</dbReference>
<dbReference type="SUPFAM" id="SSF53187">
    <property type="entry name" value="Zn-dependent exopeptidases"/>
    <property type="match status" value="1"/>
</dbReference>
<evidence type="ECO:0000313" key="2">
    <source>
        <dbReference type="Proteomes" id="UP000054893"/>
    </source>
</evidence>
<organism evidence="1 2">
    <name type="scientific">Caballeronia sordidicola</name>
    <name type="common">Burkholderia sordidicola</name>
    <dbReference type="NCBI Taxonomy" id="196367"/>
    <lineage>
        <taxon>Bacteria</taxon>
        <taxon>Pseudomonadati</taxon>
        <taxon>Pseudomonadota</taxon>
        <taxon>Betaproteobacteria</taxon>
        <taxon>Burkholderiales</taxon>
        <taxon>Burkholderiaceae</taxon>
        <taxon>Caballeronia</taxon>
    </lineage>
</organism>